<evidence type="ECO:0000313" key="1">
    <source>
        <dbReference type="EMBL" id="GFP32478.1"/>
    </source>
</evidence>
<sequence length="190" mass="21279">MPLEVREDFQYAPGCRRSTFSLFGIQGKRFFPALPHPVSHFTLNQRVDGQTDVNQEEKRFHAADALEECRSGREYILQHVVALFDHGLPGRKDVVERRRREVSPIGHQRENPIDTLVIFFRFQDRLPGETEAGLCFASPTHGRTGASPLFGGRHVLRSARCHIEAIVSGGQLRIAIMGGEIDDSTCGKGD</sequence>
<dbReference type="AlphaFoldDB" id="A0A6V8PJM7"/>
<comment type="caution">
    <text evidence="1">The sequence shown here is derived from an EMBL/GenBank/DDBJ whole genome shotgun (WGS) entry which is preliminary data.</text>
</comment>
<dbReference type="Proteomes" id="UP000568877">
    <property type="component" value="Unassembled WGS sequence"/>
</dbReference>
<accession>A0A6V8PJM7</accession>
<evidence type="ECO:0000313" key="2">
    <source>
        <dbReference type="Proteomes" id="UP000568877"/>
    </source>
</evidence>
<protein>
    <submittedName>
        <fullName evidence="1">Uncharacterized protein</fullName>
    </submittedName>
</protein>
<proteinExistence type="predicted"/>
<name>A0A6V8PJM7_9ACTN</name>
<organism evidence="1 2">
    <name type="scientific">Candidatus Hakubella thermalkaliphila</name>
    <dbReference type="NCBI Taxonomy" id="2754717"/>
    <lineage>
        <taxon>Bacteria</taxon>
        <taxon>Bacillati</taxon>
        <taxon>Actinomycetota</taxon>
        <taxon>Actinomycetota incertae sedis</taxon>
        <taxon>Candidatus Hakubellales</taxon>
        <taxon>Candidatus Hakubellaceae</taxon>
        <taxon>Candidatus Hakubella</taxon>
    </lineage>
</organism>
<gene>
    <name evidence="1" type="ORF">HKBW3S42_00782</name>
</gene>
<reference evidence="1 2" key="1">
    <citation type="journal article" date="2020" name="Front. Microbiol.">
        <title>Single-cell genomics of novel Actinobacteria with the Wood-Ljungdahl pathway discovered in a serpentinizing system.</title>
        <authorList>
            <person name="Merino N."/>
            <person name="Kawai M."/>
            <person name="Boyd E.S."/>
            <person name="Colman D.R."/>
            <person name="McGlynn S.E."/>
            <person name="Nealson K.H."/>
            <person name="Kurokawa K."/>
            <person name="Hongoh Y."/>
        </authorList>
    </citation>
    <scope>NUCLEOTIDE SEQUENCE [LARGE SCALE GENOMIC DNA]</scope>
    <source>
        <strain evidence="1 2">S42</strain>
    </source>
</reference>
<dbReference type="EMBL" id="BLSA01000083">
    <property type="protein sequence ID" value="GFP32478.1"/>
    <property type="molecule type" value="Genomic_DNA"/>
</dbReference>